<dbReference type="AlphaFoldDB" id="A0A6A5TFC9"/>
<accession>A0A6A5TFC9</accession>
<gene>
    <name evidence="1" type="ORF">CC80DRAFT_581204</name>
</gene>
<protein>
    <submittedName>
        <fullName evidence="1">Uncharacterized protein</fullName>
    </submittedName>
</protein>
<sequence length="153" mass="16894">MATHTTSRFHRTSSSSAERKCRFAKSGNLSLSALFRSAYPVTGCVITAGRCVSMEVRLEPTPQESRIVLYYKRNVCTSCNLLINFWCAGLNATCTSSPTQYHLHYVISSPWVTANNSAGPPQNRYLHAIRACGHGVYTLSLLQSELEPLFVGC</sequence>
<evidence type="ECO:0000313" key="1">
    <source>
        <dbReference type="EMBL" id="KAF1949486.1"/>
    </source>
</evidence>
<name>A0A6A5TFC9_9PLEO</name>
<evidence type="ECO:0000313" key="2">
    <source>
        <dbReference type="Proteomes" id="UP000800035"/>
    </source>
</evidence>
<organism evidence="1 2">
    <name type="scientific">Byssothecium circinans</name>
    <dbReference type="NCBI Taxonomy" id="147558"/>
    <lineage>
        <taxon>Eukaryota</taxon>
        <taxon>Fungi</taxon>
        <taxon>Dikarya</taxon>
        <taxon>Ascomycota</taxon>
        <taxon>Pezizomycotina</taxon>
        <taxon>Dothideomycetes</taxon>
        <taxon>Pleosporomycetidae</taxon>
        <taxon>Pleosporales</taxon>
        <taxon>Massarineae</taxon>
        <taxon>Massarinaceae</taxon>
        <taxon>Byssothecium</taxon>
    </lineage>
</organism>
<dbReference type="Proteomes" id="UP000800035">
    <property type="component" value="Unassembled WGS sequence"/>
</dbReference>
<proteinExistence type="predicted"/>
<reference evidence="1" key="1">
    <citation type="journal article" date="2020" name="Stud. Mycol.">
        <title>101 Dothideomycetes genomes: a test case for predicting lifestyles and emergence of pathogens.</title>
        <authorList>
            <person name="Haridas S."/>
            <person name="Albert R."/>
            <person name="Binder M."/>
            <person name="Bloem J."/>
            <person name="Labutti K."/>
            <person name="Salamov A."/>
            <person name="Andreopoulos B."/>
            <person name="Baker S."/>
            <person name="Barry K."/>
            <person name="Bills G."/>
            <person name="Bluhm B."/>
            <person name="Cannon C."/>
            <person name="Castanera R."/>
            <person name="Culley D."/>
            <person name="Daum C."/>
            <person name="Ezra D."/>
            <person name="Gonzalez J."/>
            <person name="Henrissat B."/>
            <person name="Kuo A."/>
            <person name="Liang C."/>
            <person name="Lipzen A."/>
            <person name="Lutzoni F."/>
            <person name="Magnuson J."/>
            <person name="Mondo S."/>
            <person name="Nolan M."/>
            <person name="Ohm R."/>
            <person name="Pangilinan J."/>
            <person name="Park H.-J."/>
            <person name="Ramirez L."/>
            <person name="Alfaro M."/>
            <person name="Sun H."/>
            <person name="Tritt A."/>
            <person name="Yoshinaga Y."/>
            <person name="Zwiers L.-H."/>
            <person name="Turgeon B."/>
            <person name="Goodwin S."/>
            <person name="Spatafora J."/>
            <person name="Crous P."/>
            <person name="Grigoriev I."/>
        </authorList>
    </citation>
    <scope>NUCLEOTIDE SEQUENCE</scope>
    <source>
        <strain evidence="1">CBS 675.92</strain>
    </source>
</reference>
<dbReference type="EMBL" id="ML977037">
    <property type="protein sequence ID" value="KAF1949486.1"/>
    <property type="molecule type" value="Genomic_DNA"/>
</dbReference>
<keyword evidence="2" id="KW-1185">Reference proteome</keyword>